<dbReference type="Proteomes" id="UP000644020">
    <property type="component" value="Unassembled WGS sequence"/>
</dbReference>
<reference evidence="1" key="1">
    <citation type="journal article" date="2014" name="Int. J. Syst. Evol. Microbiol.">
        <title>Complete genome sequence of Corynebacterium casei LMG S-19264T (=DSM 44701T), isolated from a smear-ripened cheese.</title>
        <authorList>
            <consortium name="US DOE Joint Genome Institute (JGI-PGF)"/>
            <person name="Walter F."/>
            <person name="Albersmeier A."/>
            <person name="Kalinowski J."/>
            <person name="Ruckert C."/>
        </authorList>
    </citation>
    <scope>NUCLEOTIDE SEQUENCE</scope>
    <source>
        <strain evidence="1">JCM 4518</strain>
    </source>
</reference>
<gene>
    <name evidence="1" type="ORF">GCM10010305_47480</name>
</gene>
<evidence type="ECO:0000313" key="2">
    <source>
        <dbReference type="Proteomes" id="UP000644020"/>
    </source>
</evidence>
<name>A0A918WBS9_9ACTN</name>
<proteinExistence type="predicted"/>
<reference evidence="1" key="2">
    <citation type="submission" date="2020-09" db="EMBL/GenBank/DDBJ databases">
        <authorList>
            <person name="Sun Q."/>
            <person name="Ohkuma M."/>
        </authorList>
    </citation>
    <scope>NUCLEOTIDE SEQUENCE</scope>
    <source>
        <strain evidence="1">JCM 4518</strain>
    </source>
</reference>
<dbReference type="RefSeq" id="WP_167346869.1">
    <property type="nucleotide sequence ID" value="NZ_BMUL01000013.1"/>
</dbReference>
<comment type="caution">
    <text evidence="1">The sequence shown here is derived from an EMBL/GenBank/DDBJ whole genome shotgun (WGS) entry which is preliminary data.</text>
</comment>
<accession>A0A918WBS9</accession>
<evidence type="ECO:0000313" key="1">
    <source>
        <dbReference type="EMBL" id="GHA98493.1"/>
    </source>
</evidence>
<protein>
    <submittedName>
        <fullName evidence="1">Uncharacterized protein</fullName>
    </submittedName>
</protein>
<keyword evidence="2" id="KW-1185">Reference proteome</keyword>
<dbReference type="NCBIfam" id="NF038161">
    <property type="entry name" value="lant_II_LchA2"/>
    <property type="match status" value="1"/>
</dbReference>
<sequence>MEKMQADVLGGYDEFELVEMGEADVYGGTTWSCAIVTAVATLVSASACPTTKCTSQC</sequence>
<dbReference type="EMBL" id="BMUL01000013">
    <property type="protein sequence ID" value="GHA98493.1"/>
    <property type="molecule type" value="Genomic_DNA"/>
</dbReference>
<organism evidence="1 2">
    <name type="scientific">Streptomyces termitum</name>
    <dbReference type="NCBI Taxonomy" id="67368"/>
    <lineage>
        <taxon>Bacteria</taxon>
        <taxon>Bacillati</taxon>
        <taxon>Actinomycetota</taxon>
        <taxon>Actinomycetes</taxon>
        <taxon>Kitasatosporales</taxon>
        <taxon>Streptomycetaceae</taxon>
        <taxon>Streptomyces</taxon>
    </lineage>
</organism>
<dbReference type="AlphaFoldDB" id="A0A918WBS9"/>